<dbReference type="Proteomes" id="UP000029867">
    <property type="component" value="Unassembled WGS sequence"/>
</dbReference>
<feature type="compositionally biased region" description="Low complexity" evidence="17">
    <location>
        <begin position="150"/>
        <end position="161"/>
    </location>
</feature>
<evidence type="ECO:0000259" key="18">
    <source>
        <dbReference type="PROSITE" id="PS50011"/>
    </source>
</evidence>
<comment type="similarity">
    <text evidence="3">Belongs to the TRM112 family.</text>
</comment>
<evidence type="ECO:0000256" key="12">
    <source>
        <dbReference type="ARBA" id="ARBA00023242"/>
    </source>
</evidence>
<feature type="domain" description="Protein kinase" evidence="18">
    <location>
        <begin position="554"/>
        <end position="839"/>
    </location>
</feature>
<dbReference type="eggNOG" id="KOG1088">
    <property type="taxonomic scope" value="Eukaryota"/>
</dbReference>
<dbReference type="EC" id="2.7.11.1" evidence="5"/>
<dbReference type="GO" id="GO:0000749">
    <property type="term" value="P:response to pheromone triggering conjugation with cellular fusion"/>
    <property type="evidence" value="ECO:0007669"/>
    <property type="project" value="UniProtKB-ARBA"/>
</dbReference>
<dbReference type="EMBL" id="JQFK01000050">
    <property type="protein sequence ID" value="KGK36880.1"/>
    <property type="molecule type" value="Genomic_DNA"/>
</dbReference>
<dbReference type="HOGENOM" id="CLU_000288_84_2_1"/>
<dbReference type="Gene3D" id="2.20.25.10">
    <property type="match status" value="1"/>
</dbReference>
<evidence type="ECO:0000313" key="20">
    <source>
        <dbReference type="Proteomes" id="UP000029867"/>
    </source>
</evidence>
<dbReference type="GO" id="GO:0005524">
    <property type="term" value="F:ATP binding"/>
    <property type="evidence" value="ECO:0007669"/>
    <property type="project" value="UniProtKB-KW"/>
</dbReference>
<feature type="compositionally biased region" description="Low complexity" evidence="17">
    <location>
        <begin position="221"/>
        <end position="259"/>
    </location>
</feature>
<dbReference type="Gene3D" id="3.30.200.20">
    <property type="entry name" value="Phosphorylase Kinase, domain 1"/>
    <property type="match status" value="1"/>
</dbReference>
<feature type="region of interest" description="Disordered" evidence="17">
    <location>
        <begin position="219"/>
        <end position="349"/>
    </location>
</feature>
<evidence type="ECO:0000256" key="10">
    <source>
        <dbReference type="ARBA" id="ARBA00022777"/>
    </source>
</evidence>
<dbReference type="PANTHER" id="PTHR45637">
    <property type="entry name" value="FLIPPASE KINASE 1-RELATED"/>
    <property type="match status" value="1"/>
</dbReference>
<feature type="compositionally biased region" description="Polar residues" evidence="17">
    <location>
        <begin position="378"/>
        <end position="391"/>
    </location>
</feature>
<dbReference type="InterPro" id="IPR011009">
    <property type="entry name" value="Kinase-like_dom_sf"/>
</dbReference>
<evidence type="ECO:0000256" key="3">
    <source>
        <dbReference type="ARBA" id="ARBA00007980"/>
    </source>
</evidence>
<dbReference type="InterPro" id="IPR008271">
    <property type="entry name" value="Ser/Thr_kinase_AS"/>
</dbReference>
<keyword evidence="12" id="KW-0539">Nucleus</keyword>
<keyword evidence="9" id="KW-0547">Nucleotide-binding</keyword>
<evidence type="ECO:0000256" key="17">
    <source>
        <dbReference type="SAM" id="MobiDB-lite"/>
    </source>
</evidence>
<feature type="compositionally biased region" description="Polar residues" evidence="17">
    <location>
        <begin position="163"/>
        <end position="174"/>
    </location>
</feature>
<dbReference type="FunFam" id="2.20.25.10:FF:000021">
    <property type="entry name" value="Multifunctional methyltransferase subunit trm112"/>
    <property type="match status" value="1"/>
</dbReference>
<dbReference type="GO" id="GO:0004674">
    <property type="term" value="F:protein serine/threonine kinase activity"/>
    <property type="evidence" value="ECO:0007669"/>
    <property type="project" value="UniProtKB-KW"/>
</dbReference>
<evidence type="ECO:0000256" key="14">
    <source>
        <dbReference type="ARBA" id="ARBA00048679"/>
    </source>
</evidence>
<dbReference type="SMART" id="SM00220">
    <property type="entry name" value="S_TKc"/>
    <property type="match status" value="1"/>
</dbReference>
<dbReference type="CDD" id="cd05574">
    <property type="entry name" value="STKc_phototropin_like"/>
    <property type="match status" value="1"/>
</dbReference>
<feature type="region of interest" description="Disordered" evidence="17">
    <location>
        <begin position="145"/>
        <end position="177"/>
    </location>
</feature>
<evidence type="ECO:0000256" key="11">
    <source>
        <dbReference type="ARBA" id="ARBA00022840"/>
    </source>
</evidence>
<dbReference type="SUPFAM" id="SSF56112">
    <property type="entry name" value="Protein kinase-like (PK-like)"/>
    <property type="match status" value="1"/>
</dbReference>
<comment type="catalytic activity">
    <reaction evidence="14">
        <text>L-seryl-[protein] + ATP = O-phospho-L-seryl-[protein] + ADP + H(+)</text>
        <dbReference type="Rhea" id="RHEA:17989"/>
        <dbReference type="Rhea" id="RHEA-COMP:9863"/>
        <dbReference type="Rhea" id="RHEA-COMP:11604"/>
        <dbReference type="ChEBI" id="CHEBI:15378"/>
        <dbReference type="ChEBI" id="CHEBI:29999"/>
        <dbReference type="ChEBI" id="CHEBI:30616"/>
        <dbReference type="ChEBI" id="CHEBI:83421"/>
        <dbReference type="ChEBI" id="CHEBI:456216"/>
        <dbReference type="EC" id="2.7.11.1"/>
    </reaction>
</comment>
<keyword evidence="11" id="KW-0067">ATP-binding</keyword>
<evidence type="ECO:0000256" key="9">
    <source>
        <dbReference type="ARBA" id="ARBA00022741"/>
    </source>
</evidence>
<evidence type="ECO:0000256" key="5">
    <source>
        <dbReference type="ARBA" id="ARBA00012513"/>
    </source>
</evidence>
<evidence type="ECO:0000256" key="15">
    <source>
        <dbReference type="ARBA" id="ARBA00069342"/>
    </source>
</evidence>
<comment type="caution">
    <text evidence="19">The sequence shown here is derived from an EMBL/GenBank/DDBJ whole genome shotgun (WGS) entry which is preliminary data.</text>
</comment>
<feature type="region of interest" description="Disordered" evidence="17">
    <location>
        <begin position="363"/>
        <end position="395"/>
    </location>
</feature>
<feature type="compositionally biased region" description="Polar residues" evidence="17">
    <location>
        <begin position="296"/>
        <end position="315"/>
    </location>
</feature>
<feature type="region of interest" description="Disordered" evidence="17">
    <location>
        <begin position="410"/>
        <end position="480"/>
    </location>
</feature>
<feature type="compositionally biased region" description="Polar residues" evidence="17">
    <location>
        <begin position="263"/>
        <end position="281"/>
    </location>
</feature>
<accession>A0A099NWB5</accession>
<comment type="subcellular location">
    <subcellularLocation>
        <location evidence="2">Cytoplasm</location>
    </subcellularLocation>
    <subcellularLocation>
        <location evidence="1">Nucleus</location>
    </subcellularLocation>
</comment>
<feature type="compositionally biased region" description="Low complexity" evidence="17">
    <location>
        <begin position="869"/>
        <end position="886"/>
    </location>
</feature>
<evidence type="ECO:0000256" key="13">
    <source>
        <dbReference type="ARBA" id="ARBA00047899"/>
    </source>
</evidence>
<keyword evidence="7" id="KW-0723">Serine/threonine-protein kinase</keyword>
<evidence type="ECO:0000313" key="19">
    <source>
        <dbReference type="EMBL" id="KGK36880.1"/>
    </source>
</evidence>
<dbReference type="GO" id="GO:0005737">
    <property type="term" value="C:cytoplasm"/>
    <property type="evidence" value="ECO:0007669"/>
    <property type="project" value="UniProtKB-SubCell"/>
</dbReference>
<evidence type="ECO:0000256" key="6">
    <source>
        <dbReference type="ARBA" id="ARBA00022490"/>
    </source>
</evidence>
<evidence type="ECO:0000256" key="4">
    <source>
        <dbReference type="ARBA" id="ARBA00009903"/>
    </source>
</evidence>
<dbReference type="FunFam" id="3.30.200.20:FF:001236">
    <property type="entry name" value="AGC/RSK protein kinase"/>
    <property type="match status" value="1"/>
</dbReference>
<dbReference type="Pfam" id="PF00069">
    <property type="entry name" value="Pkinase"/>
    <property type="match status" value="1"/>
</dbReference>
<gene>
    <name evidence="19" type="ORF">JL09_g3962</name>
</gene>
<feature type="region of interest" description="Disordered" evidence="17">
    <location>
        <begin position="857"/>
        <end position="900"/>
    </location>
</feature>
<reference evidence="20" key="1">
    <citation type="journal article" date="2014" name="Microb. Cell Fact.">
        <title>Exploiting Issatchenkia orientalis SD108 for succinic acid production.</title>
        <authorList>
            <person name="Xiao H."/>
            <person name="Shao Z."/>
            <person name="Jiang Y."/>
            <person name="Dole S."/>
            <person name="Zhao H."/>
        </authorList>
    </citation>
    <scope>NUCLEOTIDE SEQUENCE [LARGE SCALE GENOMIC DNA]</scope>
    <source>
        <strain evidence="20">SD108</strain>
    </source>
</reference>
<dbReference type="GO" id="GO:0005634">
    <property type="term" value="C:nucleus"/>
    <property type="evidence" value="ECO:0007669"/>
    <property type="project" value="UniProtKB-SubCell"/>
</dbReference>
<evidence type="ECO:0000256" key="7">
    <source>
        <dbReference type="ARBA" id="ARBA00022527"/>
    </source>
</evidence>
<dbReference type="VEuPathDB" id="FungiDB:C5L36_0C07410"/>
<dbReference type="InterPro" id="IPR000719">
    <property type="entry name" value="Prot_kinase_dom"/>
</dbReference>
<feature type="compositionally biased region" description="Basic and acidic residues" evidence="17">
    <location>
        <begin position="328"/>
        <end position="348"/>
    </location>
</feature>
<dbReference type="PROSITE" id="PS00108">
    <property type="entry name" value="PROTEIN_KINASE_ST"/>
    <property type="match status" value="1"/>
</dbReference>
<evidence type="ECO:0000256" key="16">
    <source>
        <dbReference type="ARBA" id="ARBA00083044"/>
    </source>
</evidence>
<keyword evidence="6" id="KW-0963">Cytoplasm</keyword>
<comment type="similarity">
    <text evidence="4">Belongs to the protein kinase superfamily. AGC Ser/Thr protein kinase family.</text>
</comment>
<comment type="catalytic activity">
    <reaction evidence="13">
        <text>L-threonyl-[protein] + ATP = O-phospho-L-threonyl-[protein] + ADP + H(+)</text>
        <dbReference type="Rhea" id="RHEA:46608"/>
        <dbReference type="Rhea" id="RHEA-COMP:11060"/>
        <dbReference type="Rhea" id="RHEA-COMP:11605"/>
        <dbReference type="ChEBI" id="CHEBI:15378"/>
        <dbReference type="ChEBI" id="CHEBI:30013"/>
        <dbReference type="ChEBI" id="CHEBI:30616"/>
        <dbReference type="ChEBI" id="CHEBI:61977"/>
        <dbReference type="ChEBI" id="CHEBI:456216"/>
        <dbReference type="EC" id="2.7.11.1"/>
    </reaction>
</comment>
<dbReference type="eggNOG" id="KOG0610">
    <property type="taxonomic scope" value="Eukaryota"/>
</dbReference>
<dbReference type="FunFam" id="1.10.510.10:FF:000121">
    <property type="entry name" value="Serine/threonine-protein kinase nrc-2"/>
    <property type="match status" value="1"/>
</dbReference>
<dbReference type="Gene3D" id="1.10.510.10">
    <property type="entry name" value="Transferase(Phosphotransferase) domain 1"/>
    <property type="match status" value="1"/>
</dbReference>
<dbReference type="PROSITE" id="PS50011">
    <property type="entry name" value="PROTEIN_KINASE_DOM"/>
    <property type="match status" value="1"/>
</dbReference>
<evidence type="ECO:0000256" key="8">
    <source>
        <dbReference type="ARBA" id="ARBA00022679"/>
    </source>
</evidence>
<name>A0A099NWB5_PICKU</name>
<sequence length="951" mass="107403">MKFLTTNFVRCAVKSCDGTEGSFPLRYRECQLQLEEQDFDPEFVISMLERLNWSALVKVANDLGNTSLPPQKPEHIEENEILLKDLHSLLLETNITEGQMVCNNCKHIYYIKNGIASFLLPPHLAKYQNSPLSTQQTGFYDASSHLTDVSSFPTPTSPGSPYNRGTQKGRNNDSPLFLENLSDTKEISFDQPQSSFKHKSRSRSNSRKLSFGRLFLFGSDNNNNNNSNSNNTTGNNNNNISNNNNNNNNNGNNNNSNSIFNDLPNTQSESINTDLSATSLRTPKIEEDDPFIVQTPPATNDFPNCDTPSTTVNNSAHDDYFTHGLHSNTKEREPQTQNHDDNHDDVIRPRRLTKIRNLFKFSGHEDSAVSDDPPATGENGSNSNHQDSLNHNSKDKDLDYEHEEQSISLMQKFRRKRTPSSPVLKSEKNEPKTMDNAVEIDLAEQNLDLDKDNDDPTEKKDVELNDESRDELKPLKAEPKGFIQKRLRRVTSAPLSLRNLTENHGNNGVPVEKVDELINHIGEIKISKSSKQTSRNYSSNSTRLSDIQVGPQSFEKLKLLGKGDVGKVYLVREKATTKLYAMKILNKKEMIERKKVKRVLAEQEILATANHPFIVSLYHSFQSEDHLYLCMEYCMGGEFFRALQTRRMKCIPEQDAKFYAAEVTAALEYLHLMGFIYRDLKPENILLHQSGHIMLSDFDLSKQSNNAANPELISSTKSSTSLPQLDTNACINGFRTNSFVGTEEYIAPEVIWGKGHTSAVDWWTLGIFLYEMLFGITPFKGPSRNQTFSNILKIECQFPDYNQTSSNCKNLIKKLLIKDETKRLGSHSGASEIKSHPFFKNTQWALLRNQKPPMVPIINRKKKNVTNANKSGKSSKVSNTSSTGTLRSKRKTSTSTAVTGESDPFKDFNSISIIHDDDSEIMRFEGSDIGEITYTLQSTGSETFSKKFLKM</sequence>
<dbReference type="GO" id="GO:0097035">
    <property type="term" value="P:regulation of membrane lipid distribution"/>
    <property type="evidence" value="ECO:0007669"/>
    <property type="project" value="UniProtKB-ARBA"/>
</dbReference>
<evidence type="ECO:0000256" key="2">
    <source>
        <dbReference type="ARBA" id="ARBA00004496"/>
    </source>
</evidence>
<protein>
    <recommendedName>
        <fullName evidence="15">Multifunctional methyltransferase subunit trm112</fullName>
        <ecNumber evidence="5">2.7.11.1</ecNumber>
    </recommendedName>
    <alternativeName>
        <fullName evidence="16">eRF1 methyltransferase subunit trm112</fullName>
    </alternativeName>
</protein>
<feature type="compositionally biased region" description="Basic and acidic residues" evidence="17">
    <location>
        <begin position="448"/>
        <end position="479"/>
    </location>
</feature>
<proteinExistence type="inferred from homology"/>
<dbReference type="InterPro" id="IPR005651">
    <property type="entry name" value="Trm112-like"/>
</dbReference>
<dbReference type="Pfam" id="PF03966">
    <property type="entry name" value="Trm112p"/>
    <property type="match status" value="1"/>
</dbReference>
<keyword evidence="10" id="KW-0418">Kinase</keyword>
<organism evidence="19 20">
    <name type="scientific">Pichia kudriavzevii</name>
    <name type="common">Yeast</name>
    <name type="synonym">Issatchenkia orientalis</name>
    <dbReference type="NCBI Taxonomy" id="4909"/>
    <lineage>
        <taxon>Eukaryota</taxon>
        <taxon>Fungi</taxon>
        <taxon>Dikarya</taxon>
        <taxon>Ascomycota</taxon>
        <taxon>Saccharomycotina</taxon>
        <taxon>Pichiomycetes</taxon>
        <taxon>Pichiales</taxon>
        <taxon>Pichiaceae</taxon>
        <taxon>Pichia</taxon>
    </lineage>
</organism>
<keyword evidence="8" id="KW-0808">Transferase</keyword>
<evidence type="ECO:0000256" key="1">
    <source>
        <dbReference type="ARBA" id="ARBA00004123"/>
    </source>
</evidence>
<dbReference type="AlphaFoldDB" id="A0A099NWB5"/>